<dbReference type="EMBL" id="MU154601">
    <property type="protein sequence ID" value="KAF9492469.1"/>
    <property type="molecule type" value="Genomic_DNA"/>
</dbReference>
<protein>
    <recommendedName>
        <fullName evidence="3">F-box domain-containing protein</fullName>
    </recommendedName>
</protein>
<dbReference type="AlphaFoldDB" id="A0A9P5ZR67"/>
<evidence type="ECO:0000313" key="1">
    <source>
        <dbReference type="EMBL" id="KAF9492469.1"/>
    </source>
</evidence>
<evidence type="ECO:0008006" key="3">
    <source>
        <dbReference type="Google" id="ProtNLM"/>
    </source>
</evidence>
<dbReference type="SUPFAM" id="SSF52047">
    <property type="entry name" value="RNI-like"/>
    <property type="match status" value="1"/>
</dbReference>
<proteinExistence type="predicted"/>
<gene>
    <name evidence="1" type="ORF">BDN71DRAFT_1509473</name>
</gene>
<name>A0A9P5ZR67_PLEER</name>
<sequence>MPSLQPLPTELLFLISAELDNDRGTLLALQLASRSLRAASESLLYRTIRFPRWNEPRLKQLIDTLYRSGERLCRHIDGFYISAREVKISIETGARISEVLKRCTNLNSLGVGFFRKQANKGSSPFFALLDGVPLSLTTLSWTGLIPKDARPFIDFSRIAVELSSSIPPSALSRLQFVRTREAIDNIAGVLADRPNIVHLHLGRVPNSVFSQLAQESESSIRTLTVDVDDWLLFKLATYTPRLQCLHLNGRTDILKVASCLMLYVVEIRHLQFAEPHMYEDDIDSIAECFRIAPRLEFVDVAATRGQYDR</sequence>
<dbReference type="Proteomes" id="UP000807025">
    <property type="component" value="Unassembled WGS sequence"/>
</dbReference>
<accession>A0A9P5ZR67</accession>
<dbReference type="OrthoDB" id="3005589at2759"/>
<organism evidence="1 2">
    <name type="scientific">Pleurotus eryngii</name>
    <name type="common">Boletus of the steppes</name>
    <dbReference type="NCBI Taxonomy" id="5323"/>
    <lineage>
        <taxon>Eukaryota</taxon>
        <taxon>Fungi</taxon>
        <taxon>Dikarya</taxon>
        <taxon>Basidiomycota</taxon>
        <taxon>Agaricomycotina</taxon>
        <taxon>Agaricomycetes</taxon>
        <taxon>Agaricomycetidae</taxon>
        <taxon>Agaricales</taxon>
        <taxon>Pleurotineae</taxon>
        <taxon>Pleurotaceae</taxon>
        <taxon>Pleurotus</taxon>
    </lineage>
</organism>
<comment type="caution">
    <text evidence="1">The sequence shown here is derived from an EMBL/GenBank/DDBJ whole genome shotgun (WGS) entry which is preliminary data.</text>
</comment>
<reference evidence="1" key="1">
    <citation type="submission" date="2020-11" db="EMBL/GenBank/DDBJ databases">
        <authorList>
            <consortium name="DOE Joint Genome Institute"/>
            <person name="Ahrendt S."/>
            <person name="Riley R."/>
            <person name="Andreopoulos W."/>
            <person name="Labutti K."/>
            <person name="Pangilinan J."/>
            <person name="Ruiz-Duenas F.J."/>
            <person name="Barrasa J.M."/>
            <person name="Sanchez-Garcia M."/>
            <person name="Camarero S."/>
            <person name="Miyauchi S."/>
            <person name="Serrano A."/>
            <person name="Linde D."/>
            <person name="Babiker R."/>
            <person name="Drula E."/>
            <person name="Ayuso-Fernandez I."/>
            <person name="Pacheco R."/>
            <person name="Padilla G."/>
            <person name="Ferreira P."/>
            <person name="Barriuso J."/>
            <person name="Kellner H."/>
            <person name="Castanera R."/>
            <person name="Alfaro M."/>
            <person name="Ramirez L."/>
            <person name="Pisabarro A.G."/>
            <person name="Kuo A."/>
            <person name="Tritt A."/>
            <person name="Lipzen A."/>
            <person name="He G."/>
            <person name="Yan M."/>
            <person name="Ng V."/>
            <person name="Cullen D."/>
            <person name="Martin F."/>
            <person name="Rosso M.-N."/>
            <person name="Henrissat B."/>
            <person name="Hibbett D."/>
            <person name="Martinez A.T."/>
            <person name="Grigoriev I.V."/>
        </authorList>
    </citation>
    <scope>NUCLEOTIDE SEQUENCE</scope>
    <source>
        <strain evidence="1">ATCC 90797</strain>
    </source>
</reference>
<evidence type="ECO:0000313" key="2">
    <source>
        <dbReference type="Proteomes" id="UP000807025"/>
    </source>
</evidence>
<keyword evidence="2" id="KW-1185">Reference proteome</keyword>